<evidence type="ECO:0000256" key="3">
    <source>
        <dbReference type="ARBA" id="ARBA00012438"/>
    </source>
</evidence>
<keyword evidence="6 10" id="KW-0418">Kinase</keyword>
<proteinExistence type="predicted"/>
<keyword evidence="8" id="KW-1133">Transmembrane helix</keyword>
<evidence type="ECO:0000256" key="8">
    <source>
        <dbReference type="SAM" id="Phobius"/>
    </source>
</evidence>
<evidence type="ECO:0000256" key="5">
    <source>
        <dbReference type="ARBA" id="ARBA00022679"/>
    </source>
</evidence>
<comment type="catalytic activity">
    <reaction evidence="1">
        <text>ATP + protein L-histidine = ADP + protein N-phospho-L-histidine.</text>
        <dbReference type="EC" id="2.7.13.3"/>
    </reaction>
</comment>
<dbReference type="PANTHER" id="PTHR43711:SF26">
    <property type="entry name" value="SENSOR HISTIDINE KINASE RCSC"/>
    <property type="match status" value="1"/>
</dbReference>
<dbReference type="Pfam" id="PF00512">
    <property type="entry name" value="HisKA"/>
    <property type="match status" value="1"/>
</dbReference>
<evidence type="ECO:0000313" key="10">
    <source>
        <dbReference type="EMBL" id="PPV13581.1"/>
    </source>
</evidence>
<evidence type="ECO:0000256" key="7">
    <source>
        <dbReference type="ARBA" id="ARBA00023012"/>
    </source>
</evidence>
<keyword evidence="8" id="KW-0472">Membrane</keyword>
<sequence>MNLKVKNIRLIVLVIFFTLISNYTKVSAYVPTVEGKNILVIGSYSFQNEWEESVLSGFESVLGDKNNLKSEYLDSYSKNTFSYHESFLNYLDAKYENENIDYIFTMDDEALKVIRDHMFEKHRVFYKKPVFFVGVNSIISLNDEEKKYLSGVVNIETCLECVDLIEKMHGDMKKLYVLCDNSLYSQSIMTNISAAYPKNNDKLKTEVIKTNKIEYMKKELAEKDFKDSVILICGGYINETTNSKVSSSEVIESIKSITDTPIYTTLYNYVESGAVGGVVNDGEKTGRLGAILLNSVVNGDSVEQFPYIMTPSYNSINTSLFNYKAIREYDINPLNIPEGSSFINKRPYNLLLPKWSVFLICISFSIVVFLIIYLAVIAFYHKRKIKEANLEAMAAIEREKIKTDYIILMSHEFRTPLNIIINSTKFLKRECNNNNYDKEYFITRLNNIIKNSNRLNKAVNNSIDVAKIEAGIMSVDFKMYNIVKVVEDITETIIDFAASNNIEVIFDTENEEIYTAIDKTSIERIMLNLLSNSIKSINNSGRIVVDCKNDDDNVYIFVKDTGSGMSNDVKKHIFDKFFQGSDYTLNRKNEGNGLGLFIVNALVKMHNGNIFVESEEGKGSTFKVVIPITIVDNVGNESTISEELRYMANIELSDIE</sequence>
<dbReference type="InterPro" id="IPR036097">
    <property type="entry name" value="HisK_dim/P_sf"/>
</dbReference>
<evidence type="ECO:0000256" key="4">
    <source>
        <dbReference type="ARBA" id="ARBA00022553"/>
    </source>
</evidence>
<evidence type="ECO:0000256" key="1">
    <source>
        <dbReference type="ARBA" id="ARBA00000085"/>
    </source>
</evidence>
<dbReference type="Proteomes" id="UP000238081">
    <property type="component" value="Unassembled WGS sequence"/>
</dbReference>
<dbReference type="Pfam" id="PF02518">
    <property type="entry name" value="HATPase_c"/>
    <property type="match status" value="1"/>
</dbReference>
<dbReference type="SMART" id="SM00387">
    <property type="entry name" value="HATPase_c"/>
    <property type="match status" value="1"/>
</dbReference>
<evidence type="ECO:0000259" key="9">
    <source>
        <dbReference type="PROSITE" id="PS50109"/>
    </source>
</evidence>
<keyword evidence="8" id="KW-0812">Transmembrane</keyword>
<dbReference type="InterPro" id="IPR036890">
    <property type="entry name" value="HATPase_C_sf"/>
</dbReference>
<dbReference type="InterPro" id="IPR005467">
    <property type="entry name" value="His_kinase_dom"/>
</dbReference>
<dbReference type="PRINTS" id="PR00344">
    <property type="entry name" value="BCTRLSENSOR"/>
</dbReference>
<dbReference type="EMBL" id="LRDH01000118">
    <property type="protein sequence ID" value="PPV13581.1"/>
    <property type="molecule type" value="Genomic_DNA"/>
</dbReference>
<comment type="subcellular location">
    <subcellularLocation>
        <location evidence="2">Membrane</location>
    </subcellularLocation>
</comment>
<dbReference type="GO" id="GO:0016020">
    <property type="term" value="C:membrane"/>
    <property type="evidence" value="ECO:0007669"/>
    <property type="project" value="UniProtKB-SubCell"/>
</dbReference>
<keyword evidence="4" id="KW-0597">Phosphoprotein</keyword>
<dbReference type="FunFam" id="3.30.565.10:FF:000006">
    <property type="entry name" value="Sensor histidine kinase WalK"/>
    <property type="match status" value="1"/>
</dbReference>
<dbReference type="PROSITE" id="PS50109">
    <property type="entry name" value="HIS_KIN"/>
    <property type="match status" value="1"/>
</dbReference>
<dbReference type="PANTHER" id="PTHR43711">
    <property type="entry name" value="TWO-COMPONENT HISTIDINE KINASE"/>
    <property type="match status" value="1"/>
</dbReference>
<dbReference type="SUPFAM" id="SSF47384">
    <property type="entry name" value="Homodimeric domain of signal transducing histidine kinase"/>
    <property type="match status" value="1"/>
</dbReference>
<gene>
    <name evidence="10" type="ORF">AWN73_03345</name>
</gene>
<dbReference type="CDD" id="cd00082">
    <property type="entry name" value="HisKA"/>
    <property type="match status" value="1"/>
</dbReference>
<reference evidence="10 11" key="1">
    <citation type="submission" date="2016-01" db="EMBL/GenBank/DDBJ databases">
        <title>Characterization of the Clostridium difficile lineages that are prevalent in Hong Kong and China.</title>
        <authorList>
            <person name="Kwok J.S.-L."/>
            <person name="Lam W.-Y."/>
            <person name="Ip M."/>
            <person name="Chan T.-F."/>
            <person name="Hawkey P.M."/>
            <person name="Tsui S.K.-W."/>
        </authorList>
    </citation>
    <scope>NUCLEOTIDE SEQUENCE [LARGE SCALE GENOMIC DNA]</scope>
    <source>
        <strain evidence="10 11">300064</strain>
    </source>
</reference>
<dbReference type="EC" id="2.7.13.3" evidence="3"/>
<name>A0A2S7F8X8_CLOBU</name>
<dbReference type="RefSeq" id="WP_104675625.1">
    <property type="nucleotide sequence ID" value="NZ_LRDH01000118.1"/>
</dbReference>
<feature type="transmembrane region" description="Helical" evidence="8">
    <location>
        <begin position="355"/>
        <end position="380"/>
    </location>
</feature>
<evidence type="ECO:0000313" key="11">
    <source>
        <dbReference type="Proteomes" id="UP000238081"/>
    </source>
</evidence>
<dbReference type="AlphaFoldDB" id="A0A2S7F8X8"/>
<dbReference type="GO" id="GO:0000155">
    <property type="term" value="F:phosphorelay sensor kinase activity"/>
    <property type="evidence" value="ECO:0007669"/>
    <property type="project" value="InterPro"/>
</dbReference>
<feature type="domain" description="Histidine kinase" evidence="9">
    <location>
        <begin position="408"/>
        <end position="630"/>
    </location>
</feature>
<dbReference type="InterPro" id="IPR004358">
    <property type="entry name" value="Sig_transdc_His_kin-like_C"/>
</dbReference>
<dbReference type="InterPro" id="IPR003661">
    <property type="entry name" value="HisK_dim/P_dom"/>
</dbReference>
<organism evidence="10 11">
    <name type="scientific">Clostridium butyricum</name>
    <dbReference type="NCBI Taxonomy" id="1492"/>
    <lineage>
        <taxon>Bacteria</taxon>
        <taxon>Bacillati</taxon>
        <taxon>Bacillota</taxon>
        <taxon>Clostridia</taxon>
        <taxon>Eubacteriales</taxon>
        <taxon>Clostridiaceae</taxon>
        <taxon>Clostridium</taxon>
    </lineage>
</organism>
<keyword evidence="7" id="KW-0902">Two-component regulatory system</keyword>
<dbReference type="SMART" id="SM00388">
    <property type="entry name" value="HisKA"/>
    <property type="match status" value="1"/>
</dbReference>
<evidence type="ECO:0000256" key="2">
    <source>
        <dbReference type="ARBA" id="ARBA00004370"/>
    </source>
</evidence>
<evidence type="ECO:0000256" key="6">
    <source>
        <dbReference type="ARBA" id="ARBA00022777"/>
    </source>
</evidence>
<keyword evidence="5" id="KW-0808">Transferase</keyword>
<accession>A0A2S7F8X8</accession>
<dbReference type="Gene3D" id="1.10.287.130">
    <property type="match status" value="1"/>
</dbReference>
<dbReference type="Gene3D" id="3.30.565.10">
    <property type="entry name" value="Histidine kinase-like ATPase, C-terminal domain"/>
    <property type="match status" value="1"/>
</dbReference>
<dbReference type="SUPFAM" id="SSF55874">
    <property type="entry name" value="ATPase domain of HSP90 chaperone/DNA topoisomerase II/histidine kinase"/>
    <property type="match status" value="1"/>
</dbReference>
<comment type="caution">
    <text evidence="10">The sequence shown here is derived from an EMBL/GenBank/DDBJ whole genome shotgun (WGS) entry which is preliminary data.</text>
</comment>
<protein>
    <recommendedName>
        <fullName evidence="3">histidine kinase</fullName>
        <ecNumber evidence="3">2.7.13.3</ecNumber>
    </recommendedName>
</protein>
<dbReference type="InterPro" id="IPR050736">
    <property type="entry name" value="Sensor_HK_Regulatory"/>
</dbReference>
<dbReference type="InterPro" id="IPR003594">
    <property type="entry name" value="HATPase_dom"/>
</dbReference>